<evidence type="ECO:0000313" key="1">
    <source>
        <dbReference type="EMBL" id="KKM15323.1"/>
    </source>
</evidence>
<reference evidence="1" key="1">
    <citation type="journal article" date="2015" name="Nature">
        <title>Complex archaea that bridge the gap between prokaryotes and eukaryotes.</title>
        <authorList>
            <person name="Spang A."/>
            <person name="Saw J.H."/>
            <person name="Jorgensen S.L."/>
            <person name="Zaremba-Niedzwiedzka K."/>
            <person name="Martijn J."/>
            <person name="Lind A.E."/>
            <person name="van Eijk R."/>
            <person name="Schleper C."/>
            <person name="Guy L."/>
            <person name="Ettema T.J."/>
        </authorList>
    </citation>
    <scope>NUCLEOTIDE SEQUENCE</scope>
</reference>
<comment type="caution">
    <text evidence="1">The sequence shown here is derived from an EMBL/GenBank/DDBJ whole genome shotgun (WGS) entry which is preliminary data.</text>
</comment>
<protein>
    <submittedName>
        <fullName evidence="1">Uncharacterized protein</fullName>
    </submittedName>
</protein>
<gene>
    <name evidence="1" type="ORF">LCGC14_1697230</name>
</gene>
<sequence>MEIFFSIFFSIFFLTSCSKPYGHDKKEKKNQSSEILISKEEKIWMNKFFHDFFLDSSAIYTLYGTKPLSSKEIIYATRKDWEHAVQPYLKSAEIEEKERADAAIKQYCDDYDLHINWEKWVSFINNYPKSPFLFTKRQTKTKEIAFGYILNIQEMITTLLKNYDVFKKELGYDFDPISVTMDFKNIDSSFWNQVFSNHLLMGITYGYGLKNSYFFSMDMKKKIESKEIHSFFASIKEKEEQEQPSLSHLLLPKFRSYRLSFNDDPILEKYKLERKKIQKELNEKKFLQKTLNQLTGISN</sequence>
<proteinExistence type="predicted"/>
<dbReference type="AlphaFoldDB" id="A0A0F9JZK2"/>
<organism evidence="1">
    <name type="scientific">marine sediment metagenome</name>
    <dbReference type="NCBI Taxonomy" id="412755"/>
    <lineage>
        <taxon>unclassified sequences</taxon>
        <taxon>metagenomes</taxon>
        <taxon>ecological metagenomes</taxon>
    </lineage>
</organism>
<dbReference type="EMBL" id="LAZR01014935">
    <property type="protein sequence ID" value="KKM15323.1"/>
    <property type="molecule type" value="Genomic_DNA"/>
</dbReference>
<accession>A0A0F9JZK2</accession>
<name>A0A0F9JZK2_9ZZZZ</name>